<dbReference type="OrthoDB" id="3257095at2759"/>
<dbReference type="PIRSF" id="PIRSF006060">
    <property type="entry name" value="AA_transporter"/>
    <property type="match status" value="1"/>
</dbReference>
<evidence type="ECO:0000256" key="6">
    <source>
        <dbReference type="ARBA" id="ARBA00022989"/>
    </source>
</evidence>
<sequence length="472" mass="51289">TTENAGVHLKRSLGLFNGVALIAGTIIGSGIFVSPKGVLMESGSIGVALVIWTISGFMCLVGAHCLAELGTCITKSGGQYAYIQEAFGPLVGFLYMWTFILISAPTANAVIALTFAEYVIYPFFPDCPSPDLAIRLLAAGAITLLTFVNCASVNVASKVQNVFTVIKIVALCTVILTGIVKLIQGDVRLFDNAFEGSNTNPGSIALAFYSGLFSYSGWYALNFLTEELKNPYRTLPWAIWISIPLVTVIYVLANVAYFAILTKDEILGSDAVAVSFAMKMFGMMAWVMPVFVACSTFGSLNGCIMSVSRLFFVGAREGQLPEALALVSLATYTPIPSLIFECVMSLLYLLVEDVFTLINMCSFMEALAAGVSVASLLFLRYSQPKLKRPIKVNLASPTVFIVISVFLVVIPIVLTPRDTLYAVIVMATGVPVYWIFVLWKDKPKAIRRLNQTCTTYIQRMIMGVHGEEDKID</sequence>
<keyword evidence="7" id="KW-0472">Membrane</keyword>
<name>A0A8J1XT58_OWEFU</name>
<protein>
    <submittedName>
        <fullName evidence="8">Uncharacterized protein</fullName>
    </submittedName>
</protein>
<reference evidence="8" key="1">
    <citation type="submission" date="2022-03" db="EMBL/GenBank/DDBJ databases">
        <authorList>
            <person name="Martin C."/>
        </authorList>
    </citation>
    <scope>NUCLEOTIDE SEQUENCE</scope>
</reference>
<evidence type="ECO:0000256" key="3">
    <source>
        <dbReference type="ARBA" id="ARBA00022448"/>
    </source>
</evidence>
<evidence type="ECO:0000256" key="4">
    <source>
        <dbReference type="ARBA" id="ARBA00022475"/>
    </source>
</evidence>
<keyword evidence="3" id="KW-0813">Transport</keyword>
<accession>A0A8J1XT58</accession>
<keyword evidence="9" id="KW-1185">Reference proteome</keyword>
<dbReference type="Pfam" id="PF13520">
    <property type="entry name" value="AA_permease_2"/>
    <property type="match status" value="1"/>
</dbReference>
<dbReference type="Gene3D" id="1.20.1740.10">
    <property type="entry name" value="Amino acid/polyamine transporter I"/>
    <property type="match status" value="1"/>
</dbReference>
<evidence type="ECO:0000313" key="9">
    <source>
        <dbReference type="Proteomes" id="UP000749559"/>
    </source>
</evidence>
<dbReference type="PANTHER" id="PTHR11785:SF528">
    <property type="entry name" value="AMINO ACID TRANSPORTER PROTEIN JHI-21"/>
    <property type="match status" value="1"/>
</dbReference>
<evidence type="ECO:0000313" key="8">
    <source>
        <dbReference type="EMBL" id="CAH1795816.1"/>
    </source>
</evidence>
<evidence type="ECO:0000256" key="2">
    <source>
        <dbReference type="ARBA" id="ARBA00007040"/>
    </source>
</evidence>
<keyword evidence="5" id="KW-0812">Transmembrane</keyword>
<keyword evidence="4" id="KW-1003">Cell membrane</keyword>
<evidence type="ECO:0000256" key="7">
    <source>
        <dbReference type="ARBA" id="ARBA00023136"/>
    </source>
</evidence>
<dbReference type="PANTHER" id="PTHR11785">
    <property type="entry name" value="AMINO ACID TRANSPORTER"/>
    <property type="match status" value="1"/>
</dbReference>
<proteinExistence type="inferred from homology"/>
<comment type="similarity">
    <text evidence="2">Belongs to the amino acid-polyamine-organocation (APC) superfamily. L-type amino acid transporter (LAT) (TC 2.A.3.8) family.</text>
</comment>
<dbReference type="InterPro" id="IPR050598">
    <property type="entry name" value="AminoAcid_Transporter"/>
</dbReference>
<dbReference type="GO" id="GO:0015179">
    <property type="term" value="F:L-amino acid transmembrane transporter activity"/>
    <property type="evidence" value="ECO:0007669"/>
    <property type="project" value="TreeGrafter"/>
</dbReference>
<keyword evidence="6" id="KW-1133">Transmembrane helix</keyword>
<dbReference type="FunFam" id="1.20.1740.10:FF:000003">
    <property type="entry name" value="Y+L amino acid transporter 1 isoform X1"/>
    <property type="match status" value="1"/>
</dbReference>
<evidence type="ECO:0000256" key="5">
    <source>
        <dbReference type="ARBA" id="ARBA00022692"/>
    </source>
</evidence>
<comment type="caution">
    <text evidence="8">The sequence shown here is derived from an EMBL/GenBank/DDBJ whole genome shotgun (WGS) entry which is preliminary data.</text>
</comment>
<dbReference type="GO" id="GO:0005886">
    <property type="term" value="C:plasma membrane"/>
    <property type="evidence" value="ECO:0007669"/>
    <property type="project" value="UniProtKB-SubCell"/>
</dbReference>
<organism evidence="8 9">
    <name type="scientific">Owenia fusiformis</name>
    <name type="common">Polychaete worm</name>
    <dbReference type="NCBI Taxonomy" id="6347"/>
    <lineage>
        <taxon>Eukaryota</taxon>
        <taxon>Metazoa</taxon>
        <taxon>Spiralia</taxon>
        <taxon>Lophotrochozoa</taxon>
        <taxon>Annelida</taxon>
        <taxon>Polychaeta</taxon>
        <taxon>Sedentaria</taxon>
        <taxon>Canalipalpata</taxon>
        <taxon>Sabellida</taxon>
        <taxon>Oweniida</taxon>
        <taxon>Oweniidae</taxon>
        <taxon>Owenia</taxon>
    </lineage>
</organism>
<gene>
    <name evidence="8" type="ORF">OFUS_LOCUS20302</name>
</gene>
<dbReference type="InterPro" id="IPR002293">
    <property type="entry name" value="AA/rel_permease1"/>
</dbReference>
<dbReference type="Proteomes" id="UP000749559">
    <property type="component" value="Unassembled WGS sequence"/>
</dbReference>
<dbReference type="AlphaFoldDB" id="A0A8J1XT58"/>
<evidence type="ECO:0000256" key="1">
    <source>
        <dbReference type="ARBA" id="ARBA00004651"/>
    </source>
</evidence>
<dbReference type="EMBL" id="CAIIXF020000010">
    <property type="protein sequence ID" value="CAH1795816.1"/>
    <property type="molecule type" value="Genomic_DNA"/>
</dbReference>
<comment type="subcellular location">
    <subcellularLocation>
        <location evidence="1">Cell membrane</location>
        <topology evidence="1">Multi-pass membrane protein</topology>
    </subcellularLocation>
</comment>
<feature type="non-terminal residue" evidence="8">
    <location>
        <position position="472"/>
    </location>
</feature>